<dbReference type="InterPro" id="IPR028087">
    <property type="entry name" value="Tad_N"/>
</dbReference>
<sequence>MRQPATRGAGENRPGWDERGSGTVYALGVIAVLLAAALGITGLIQAQSATGRARAAADLAAISGATVLSSVIAPGDPCAMAGRVAAANGASVSSCSVTGEDVTVSVVVPTTILGRPRQATAQARAGPVDAPPKP</sequence>
<evidence type="ECO:0000256" key="1">
    <source>
        <dbReference type="SAM" id="Phobius"/>
    </source>
</evidence>
<evidence type="ECO:0000259" key="2">
    <source>
        <dbReference type="Pfam" id="PF13400"/>
    </source>
</evidence>
<feature type="domain" description="Putative Flp pilus-assembly TadG-like N-terminal" evidence="2">
    <location>
        <begin position="20"/>
        <end position="66"/>
    </location>
</feature>
<comment type="caution">
    <text evidence="4">The sequence shown here is derived from an EMBL/GenBank/DDBJ whole genome shotgun (WGS) entry which is preliminary data.</text>
</comment>
<proteinExistence type="predicted"/>
<dbReference type="Proteomes" id="UP000185736">
    <property type="component" value="Unassembled WGS sequence"/>
</dbReference>
<evidence type="ECO:0000313" key="5">
    <source>
        <dbReference type="Proteomes" id="UP000185736"/>
    </source>
</evidence>
<protein>
    <recommendedName>
        <fullName evidence="2">Putative Flp pilus-assembly TadG-like N-terminal domain-containing protein</fullName>
    </recommendedName>
</protein>
<evidence type="ECO:0000313" key="6">
    <source>
        <dbReference type="Proteomes" id="UP000186471"/>
    </source>
</evidence>
<accession>A0A1Q8V690</accession>
<dbReference type="EMBL" id="MSKK01000063">
    <property type="protein sequence ID" value="OLO43560.1"/>
    <property type="molecule type" value="Genomic_DNA"/>
</dbReference>
<dbReference type="AlphaFoldDB" id="A0A1Q8V690"/>
<evidence type="ECO:0000313" key="3">
    <source>
        <dbReference type="EMBL" id="OLL14858.1"/>
    </source>
</evidence>
<reference evidence="5 6" key="1">
    <citation type="submission" date="2016-12" db="EMBL/GenBank/DDBJ databases">
        <title>Genomic comparison of strains in the 'Actinomyces naeslundii' group.</title>
        <authorList>
            <person name="Mughal S.R."/>
            <person name="Do T."/>
            <person name="Gilbert S.C."/>
            <person name="Witherden E.A."/>
            <person name="Didelot X."/>
            <person name="Beighton D."/>
        </authorList>
    </citation>
    <scope>NUCLEOTIDE SEQUENCE [LARGE SCALE GENOMIC DNA]</scope>
    <source>
        <strain evidence="4 6">R21091</strain>
        <strain evidence="3 5">S64C</strain>
    </source>
</reference>
<dbReference type="RefSeq" id="WP_075249129.1">
    <property type="nucleotide sequence ID" value="NZ_MSGO01000028.1"/>
</dbReference>
<dbReference type="InterPro" id="IPR021202">
    <property type="entry name" value="Rv3654c-like"/>
</dbReference>
<evidence type="ECO:0000313" key="4">
    <source>
        <dbReference type="EMBL" id="OLO43560.1"/>
    </source>
</evidence>
<gene>
    <name evidence="4" type="ORF">BKH31_12270</name>
    <name evidence="3" type="ORF">BKH32_06195</name>
</gene>
<feature type="transmembrane region" description="Helical" evidence="1">
    <location>
        <begin position="24"/>
        <end position="44"/>
    </location>
</feature>
<dbReference type="Proteomes" id="UP000186471">
    <property type="component" value="Unassembled WGS sequence"/>
</dbReference>
<dbReference type="Pfam" id="PF13400">
    <property type="entry name" value="Tad"/>
    <property type="match status" value="1"/>
</dbReference>
<dbReference type="NCBIfam" id="TIGR03816">
    <property type="entry name" value="tadE_like_DECH"/>
    <property type="match status" value="1"/>
</dbReference>
<dbReference type="EMBL" id="MSGO01000028">
    <property type="protein sequence ID" value="OLL14858.1"/>
    <property type="molecule type" value="Genomic_DNA"/>
</dbReference>
<organism evidence="4 6">
    <name type="scientific">Actinomyces oris</name>
    <dbReference type="NCBI Taxonomy" id="544580"/>
    <lineage>
        <taxon>Bacteria</taxon>
        <taxon>Bacillati</taxon>
        <taxon>Actinomycetota</taxon>
        <taxon>Actinomycetes</taxon>
        <taxon>Actinomycetales</taxon>
        <taxon>Actinomycetaceae</taxon>
        <taxon>Actinomyces</taxon>
    </lineage>
</organism>
<name>A0A1Q8V690_9ACTO</name>
<keyword evidence="1" id="KW-0472">Membrane</keyword>
<keyword evidence="1" id="KW-1133">Transmembrane helix</keyword>
<keyword evidence="1" id="KW-0812">Transmembrane</keyword>